<accession>A0A9E7NCJ8</accession>
<dbReference type="AlphaFoldDB" id="A0A9E7NCJ8"/>
<dbReference type="EMBL" id="CP100355">
    <property type="protein sequence ID" value="UTF54469.1"/>
    <property type="molecule type" value="Genomic_DNA"/>
</dbReference>
<gene>
    <name evidence="2" type="ORF">NGM29_04100</name>
</gene>
<dbReference type="Pfam" id="PF26045">
    <property type="entry name" value="OB_2TM_halo"/>
    <property type="match status" value="1"/>
</dbReference>
<dbReference type="GeneID" id="73289200"/>
<protein>
    <submittedName>
        <fullName evidence="2">Uncharacterized protein</fullName>
    </submittedName>
</protein>
<organism evidence="2 3">
    <name type="scientific">Natronosalvus rutilus</name>
    <dbReference type="NCBI Taxonomy" id="2953753"/>
    <lineage>
        <taxon>Archaea</taxon>
        <taxon>Methanobacteriati</taxon>
        <taxon>Methanobacteriota</taxon>
        <taxon>Stenosarchaea group</taxon>
        <taxon>Halobacteria</taxon>
        <taxon>Halobacteriales</taxon>
        <taxon>Natrialbaceae</taxon>
        <taxon>Natronosalvus</taxon>
    </lineage>
</organism>
<dbReference type="KEGG" id="sawl:NGM29_04100"/>
<feature type="region of interest" description="Disordered" evidence="1">
    <location>
        <begin position="165"/>
        <end position="198"/>
    </location>
</feature>
<dbReference type="Proteomes" id="UP001056855">
    <property type="component" value="Chromosome"/>
</dbReference>
<feature type="compositionally biased region" description="Basic and acidic residues" evidence="1">
    <location>
        <begin position="180"/>
        <end position="198"/>
    </location>
</feature>
<dbReference type="InterPro" id="IPR058927">
    <property type="entry name" value="OB_2TM"/>
</dbReference>
<dbReference type="RefSeq" id="WP_254159131.1">
    <property type="nucleotide sequence ID" value="NZ_CP100355.1"/>
</dbReference>
<evidence type="ECO:0000313" key="3">
    <source>
        <dbReference type="Proteomes" id="UP001056855"/>
    </source>
</evidence>
<reference evidence="2" key="1">
    <citation type="submission" date="2022-06" db="EMBL/GenBank/DDBJ databases">
        <title>Diverse halophilic archaea isolated from saline environments.</title>
        <authorList>
            <person name="Cui H.-L."/>
        </authorList>
    </citation>
    <scope>NUCLEOTIDE SEQUENCE</scope>
    <source>
        <strain evidence="2">WLHS1</strain>
    </source>
</reference>
<sequence>MAEPHGQLARALAGFVLLALLVGCLLVAGTTSDELLESESPDQMDVRQDRAAYVGEQVVIGGFVVETDPVVVATLASGHGRFTLVDVDERILDADEPLEVNDRVNAFGYLEDESTLVVERAVTREPADAGYLYGVSMVGGLWIVGRLIRQWRLDPAAIAFVPRGASERASASDDCPSDSDQQHEQTARPAEDDGDHRG</sequence>
<name>A0A9E7NCJ8_9EURY</name>
<evidence type="ECO:0000256" key="1">
    <source>
        <dbReference type="SAM" id="MobiDB-lite"/>
    </source>
</evidence>
<evidence type="ECO:0000313" key="2">
    <source>
        <dbReference type="EMBL" id="UTF54469.1"/>
    </source>
</evidence>
<keyword evidence="3" id="KW-1185">Reference proteome</keyword>
<proteinExistence type="predicted"/>